<gene>
    <name evidence="2" type="ORF">HAX54_004078</name>
</gene>
<organism evidence="2 3">
    <name type="scientific">Datura stramonium</name>
    <name type="common">Jimsonweed</name>
    <name type="synonym">Common thornapple</name>
    <dbReference type="NCBI Taxonomy" id="4076"/>
    <lineage>
        <taxon>Eukaryota</taxon>
        <taxon>Viridiplantae</taxon>
        <taxon>Streptophyta</taxon>
        <taxon>Embryophyta</taxon>
        <taxon>Tracheophyta</taxon>
        <taxon>Spermatophyta</taxon>
        <taxon>Magnoliopsida</taxon>
        <taxon>eudicotyledons</taxon>
        <taxon>Gunneridae</taxon>
        <taxon>Pentapetalae</taxon>
        <taxon>asterids</taxon>
        <taxon>lamiids</taxon>
        <taxon>Solanales</taxon>
        <taxon>Solanaceae</taxon>
        <taxon>Solanoideae</taxon>
        <taxon>Datureae</taxon>
        <taxon>Datura</taxon>
    </lineage>
</organism>
<name>A0ABS8WUZ7_DATST</name>
<dbReference type="EMBL" id="JACEIK010011838">
    <property type="protein sequence ID" value="MCE3215915.1"/>
    <property type="molecule type" value="Genomic_DNA"/>
</dbReference>
<proteinExistence type="predicted"/>
<reference evidence="2 3" key="1">
    <citation type="journal article" date="2021" name="BMC Genomics">
        <title>Datura genome reveals duplications of psychoactive alkaloid biosynthetic genes and high mutation rate following tissue culture.</title>
        <authorList>
            <person name="Rajewski A."/>
            <person name="Carter-House D."/>
            <person name="Stajich J."/>
            <person name="Litt A."/>
        </authorList>
    </citation>
    <scope>NUCLEOTIDE SEQUENCE [LARGE SCALE GENOMIC DNA]</scope>
    <source>
        <strain evidence="2">AR-01</strain>
    </source>
</reference>
<protein>
    <submittedName>
        <fullName evidence="2">Uncharacterized protein</fullName>
    </submittedName>
</protein>
<accession>A0ABS8WUZ7</accession>
<evidence type="ECO:0000256" key="1">
    <source>
        <dbReference type="SAM" id="MobiDB-lite"/>
    </source>
</evidence>
<dbReference type="Proteomes" id="UP000823775">
    <property type="component" value="Unassembled WGS sequence"/>
</dbReference>
<sequence length="76" mass="8344">HSTLPIKRNGQENIDKNSDEMPGNRASFRPIFDEFCPGTTTEFCSPPHDQPANQFSLSSDGRVVGGDHLKNKDGLS</sequence>
<evidence type="ECO:0000313" key="2">
    <source>
        <dbReference type="EMBL" id="MCE3215915.1"/>
    </source>
</evidence>
<keyword evidence="3" id="KW-1185">Reference proteome</keyword>
<evidence type="ECO:0000313" key="3">
    <source>
        <dbReference type="Proteomes" id="UP000823775"/>
    </source>
</evidence>
<feature type="compositionally biased region" description="Basic and acidic residues" evidence="1">
    <location>
        <begin position="65"/>
        <end position="76"/>
    </location>
</feature>
<feature type="compositionally biased region" description="Basic and acidic residues" evidence="1">
    <location>
        <begin position="9"/>
        <end position="19"/>
    </location>
</feature>
<feature type="region of interest" description="Disordered" evidence="1">
    <location>
        <begin position="1"/>
        <end position="76"/>
    </location>
</feature>
<feature type="non-terminal residue" evidence="2">
    <location>
        <position position="1"/>
    </location>
</feature>
<comment type="caution">
    <text evidence="2">The sequence shown here is derived from an EMBL/GenBank/DDBJ whole genome shotgun (WGS) entry which is preliminary data.</text>
</comment>